<dbReference type="GO" id="GO:0046872">
    <property type="term" value="F:metal ion binding"/>
    <property type="evidence" value="ECO:0007669"/>
    <property type="project" value="UniProtKB-KW"/>
</dbReference>
<evidence type="ECO:0000256" key="3">
    <source>
        <dbReference type="ARBA" id="ARBA00066659"/>
    </source>
</evidence>
<feature type="active site" description="Proton donor" evidence="6">
    <location>
        <position position="29"/>
    </location>
</feature>
<dbReference type="GO" id="GO:0008967">
    <property type="term" value="F:phosphoglycolate phosphatase activity"/>
    <property type="evidence" value="ECO:0007669"/>
    <property type="project" value="TreeGrafter"/>
</dbReference>
<proteinExistence type="predicted"/>
<evidence type="ECO:0000313" key="10">
    <source>
        <dbReference type="Proteomes" id="UP000189580"/>
    </source>
</evidence>
<dbReference type="KEGG" id="slb:AWJ20_1266"/>
<dbReference type="Gene3D" id="3.40.50.1000">
    <property type="entry name" value="HAD superfamily/HAD-like"/>
    <property type="match status" value="2"/>
</dbReference>
<feature type="binding site" evidence="7">
    <location>
        <position position="225"/>
    </location>
    <ligand>
        <name>substrate</name>
    </ligand>
</feature>
<evidence type="ECO:0000256" key="8">
    <source>
        <dbReference type="PIRSR" id="PIRSR000915-3"/>
    </source>
</evidence>
<dbReference type="Pfam" id="PF13242">
    <property type="entry name" value="Hydrolase_like"/>
    <property type="match status" value="1"/>
</dbReference>
<dbReference type="InterPro" id="IPR006349">
    <property type="entry name" value="PGP_euk"/>
</dbReference>
<keyword evidence="1 5" id="KW-0378">Hydrolase</keyword>
<sequence length="307" mass="33497">MTVSSNKITTAAEVESFLSQYDDFLFDCDGVLWQGDVLLPSVVETLDLLRSQNKRLIFVTNNSTKSRQAYTKKFAKFGLTVTKEEIFGSSYSSAVYLSKVLKFPKDKKVLVIGESGIEEELTNAGIQYIGGTDPAFNSEVPADGIDKLEHDPSIGAVLCGLDLHINYYKIAHAMMQLNTPDQETLFLATNIDSTYPSHGKLLPGAGTIVGTLETCTGRKPVALGKPSSAMMDCIKAEFEFNPERACMVGDRLNTDMVFGTKGGLGTLFVLTGVDNEASIFAENRVASPKFYIDKLGSLYELLHGQNN</sequence>
<protein>
    <recommendedName>
        <fullName evidence="4 5">4-nitrophenylphosphatase</fullName>
        <shortName evidence="5">PNPPase</shortName>
        <ecNumber evidence="3 5">3.1.3.41</ecNumber>
    </recommendedName>
</protein>
<feature type="binding site" evidence="8">
    <location>
        <position position="29"/>
    </location>
    <ligand>
        <name>Mg(2+)</name>
        <dbReference type="ChEBI" id="CHEBI:18420"/>
    </ligand>
</feature>
<name>A0A167DJN8_9ASCO</name>
<dbReference type="EC" id="3.1.3.41" evidence="3 5"/>
<comment type="catalytic activity">
    <reaction evidence="2 5">
        <text>4-nitrophenyl phosphate + H2O = 4-nitrophenol + phosphate + H(+)</text>
        <dbReference type="Rhea" id="RHEA:21664"/>
        <dbReference type="ChEBI" id="CHEBI:15377"/>
        <dbReference type="ChEBI" id="CHEBI:15378"/>
        <dbReference type="ChEBI" id="CHEBI:43474"/>
        <dbReference type="ChEBI" id="CHEBI:57917"/>
        <dbReference type="ChEBI" id="CHEBI:61146"/>
        <dbReference type="EC" id="3.1.3.41"/>
    </reaction>
</comment>
<evidence type="ECO:0000256" key="5">
    <source>
        <dbReference type="PIRNR" id="PIRNR000915"/>
    </source>
</evidence>
<feature type="binding site" evidence="8">
    <location>
        <position position="27"/>
    </location>
    <ligand>
        <name>Mg(2+)</name>
        <dbReference type="ChEBI" id="CHEBI:18420"/>
    </ligand>
</feature>
<dbReference type="NCBIfam" id="TIGR01452">
    <property type="entry name" value="PGP_euk"/>
    <property type="match status" value="1"/>
</dbReference>
<dbReference type="GO" id="GO:0005737">
    <property type="term" value="C:cytoplasm"/>
    <property type="evidence" value="ECO:0007669"/>
    <property type="project" value="TreeGrafter"/>
</dbReference>
<evidence type="ECO:0000313" key="9">
    <source>
        <dbReference type="EMBL" id="ANB12988.1"/>
    </source>
</evidence>
<dbReference type="EMBL" id="CP014501">
    <property type="protein sequence ID" value="ANB12988.1"/>
    <property type="molecule type" value="Genomic_DNA"/>
</dbReference>
<dbReference type="InterPro" id="IPR006357">
    <property type="entry name" value="HAD-SF_hydro_IIA"/>
</dbReference>
<dbReference type="InterPro" id="IPR023214">
    <property type="entry name" value="HAD_sf"/>
</dbReference>
<dbReference type="FunFam" id="3.40.50.1000:FF:000039">
    <property type="entry name" value="Phosphoglycolate phosphatase"/>
    <property type="match status" value="1"/>
</dbReference>
<keyword evidence="8" id="KW-0479">Metal-binding</keyword>
<dbReference type="NCBIfam" id="TIGR01460">
    <property type="entry name" value="HAD-SF-IIA"/>
    <property type="match status" value="1"/>
</dbReference>
<dbReference type="PIRSF" id="PIRSF000915">
    <property type="entry name" value="PGP-type_phosphatase"/>
    <property type="match status" value="1"/>
</dbReference>
<dbReference type="AlphaFoldDB" id="A0A167DJN8"/>
<dbReference type="PANTHER" id="PTHR19288">
    <property type="entry name" value="4-NITROPHENYLPHOSPHATASE-RELATED"/>
    <property type="match status" value="1"/>
</dbReference>
<evidence type="ECO:0000256" key="6">
    <source>
        <dbReference type="PIRSR" id="PIRSR000915-1"/>
    </source>
</evidence>
<evidence type="ECO:0000256" key="2">
    <source>
        <dbReference type="ARBA" id="ARBA00050247"/>
    </source>
</evidence>
<dbReference type="OrthoDB" id="413953at2759"/>
<accession>A0A167DJN8</accession>
<feature type="active site" description="Proton donor" evidence="6">
    <location>
        <position position="27"/>
    </location>
</feature>
<reference evidence="9 10" key="1">
    <citation type="submission" date="2016-02" db="EMBL/GenBank/DDBJ databases">
        <title>Complete genome sequence and transcriptome regulation of the pentose utilising yeast Sugiyamaella lignohabitans.</title>
        <authorList>
            <person name="Bellasio M."/>
            <person name="Peymann A."/>
            <person name="Valli M."/>
            <person name="Sipitzky M."/>
            <person name="Graf A."/>
            <person name="Sauer M."/>
            <person name="Marx H."/>
            <person name="Mattanovich D."/>
        </authorList>
    </citation>
    <scope>NUCLEOTIDE SEQUENCE [LARGE SCALE GENOMIC DNA]</scope>
    <source>
        <strain evidence="9 10">CBS 10342</strain>
    </source>
</reference>
<evidence type="ECO:0000256" key="1">
    <source>
        <dbReference type="ARBA" id="ARBA00022801"/>
    </source>
</evidence>
<dbReference type="Pfam" id="PF13344">
    <property type="entry name" value="Hydrolase_6"/>
    <property type="match status" value="1"/>
</dbReference>
<comment type="cofactor">
    <cofactor evidence="8">
        <name>Mg(2+)</name>
        <dbReference type="ChEBI" id="CHEBI:18420"/>
    </cofactor>
    <text evidence="8">Divalent metal ions. Mg(2+) is the most effective.</text>
</comment>
<dbReference type="PANTHER" id="PTHR19288:SF46">
    <property type="entry name" value="HALOACID DEHALOGENASE-LIKE HYDROLASE DOMAIN-CONTAINING PROTEIN 2"/>
    <property type="match status" value="1"/>
</dbReference>
<evidence type="ECO:0000256" key="4">
    <source>
        <dbReference type="ARBA" id="ARBA00069197"/>
    </source>
</evidence>
<dbReference type="Proteomes" id="UP000189580">
    <property type="component" value="Chromosome a"/>
</dbReference>
<dbReference type="GeneID" id="30033049"/>
<dbReference type="InterPro" id="IPR036412">
    <property type="entry name" value="HAD-like_sf"/>
</dbReference>
<gene>
    <name evidence="9" type="primary">PHO13</name>
    <name evidence="9" type="ORF">AWJ20_1266</name>
</gene>
<keyword evidence="10" id="KW-1185">Reference proteome</keyword>
<feature type="binding site" evidence="8">
    <location>
        <position position="250"/>
    </location>
    <ligand>
        <name>Mg(2+)</name>
        <dbReference type="ChEBI" id="CHEBI:18420"/>
    </ligand>
</feature>
<keyword evidence="8" id="KW-0460">Magnesium</keyword>
<dbReference type="RefSeq" id="XP_018735465.1">
    <property type="nucleotide sequence ID" value="XM_018878130.1"/>
</dbReference>
<evidence type="ECO:0000256" key="7">
    <source>
        <dbReference type="PIRSR" id="PIRSR000915-2"/>
    </source>
</evidence>
<dbReference type="SUPFAM" id="SSF56784">
    <property type="entry name" value="HAD-like"/>
    <property type="match status" value="1"/>
</dbReference>
<organism evidence="9 10">
    <name type="scientific">Sugiyamaella lignohabitans</name>
    <dbReference type="NCBI Taxonomy" id="796027"/>
    <lineage>
        <taxon>Eukaryota</taxon>
        <taxon>Fungi</taxon>
        <taxon>Dikarya</taxon>
        <taxon>Ascomycota</taxon>
        <taxon>Saccharomycotina</taxon>
        <taxon>Dipodascomycetes</taxon>
        <taxon>Dipodascales</taxon>
        <taxon>Trichomonascaceae</taxon>
        <taxon>Sugiyamaella</taxon>
    </lineage>
</organism>
<dbReference type="GO" id="GO:0004035">
    <property type="term" value="F:alkaline phosphatase activity"/>
    <property type="evidence" value="ECO:0007669"/>
    <property type="project" value="EnsemblFungi"/>
</dbReference>